<evidence type="ECO:0000256" key="11">
    <source>
        <dbReference type="ARBA" id="ARBA00023146"/>
    </source>
</evidence>
<dbReference type="Gene3D" id="1.20.120.1910">
    <property type="entry name" value="Cysteine-tRNA ligase, C-terminal anti-codon recognition domain"/>
    <property type="match status" value="1"/>
</dbReference>
<gene>
    <name evidence="12 14" type="primary">cysS</name>
    <name evidence="14" type="ORF">F480_11210</name>
</gene>
<dbReference type="InterPro" id="IPR014729">
    <property type="entry name" value="Rossmann-like_a/b/a_fold"/>
</dbReference>
<keyword evidence="5 12" id="KW-0436">Ligase</keyword>
<dbReference type="CDD" id="cd07963">
    <property type="entry name" value="Anticodon_Ia_Cys"/>
    <property type="match status" value="1"/>
</dbReference>
<reference evidence="14 15" key="1">
    <citation type="submission" date="2014-01" db="EMBL/GenBank/DDBJ databases">
        <authorList>
            <person name="Zuccon D."/>
        </authorList>
    </citation>
    <scope>NUCLEOTIDE SEQUENCE [LARGE SCALE GENOMIC DNA]</scope>
    <source>
        <strain evidence="14 15">Y31</strain>
    </source>
</reference>
<evidence type="ECO:0000256" key="7">
    <source>
        <dbReference type="ARBA" id="ARBA00022741"/>
    </source>
</evidence>
<keyword evidence="8 12" id="KW-0862">Zinc</keyword>
<keyword evidence="11 12" id="KW-0030">Aminoacyl-tRNA synthetase</keyword>
<keyword evidence="10 12" id="KW-0648">Protein biosynthesis</keyword>
<keyword evidence="9 12" id="KW-0067">ATP-binding</keyword>
<dbReference type="InterPro" id="IPR015273">
    <property type="entry name" value="Cys-tRNA-synt_Ia_DALR"/>
</dbReference>
<keyword evidence="6 12" id="KW-0479">Metal-binding</keyword>
<dbReference type="SMART" id="SM00840">
    <property type="entry name" value="DALR_2"/>
    <property type="match status" value="1"/>
</dbReference>
<dbReference type="InterPro" id="IPR024909">
    <property type="entry name" value="Cys-tRNA/MSH_ligase"/>
</dbReference>
<dbReference type="EC" id="6.1.1.16" evidence="12"/>
<dbReference type="SUPFAM" id="SSF52374">
    <property type="entry name" value="Nucleotidylyl transferase"/>
    <property type="match status" value="1"/>
</dbReference>
<proteinExistence type="inferred from homology"/>
<evidence type="ECO:0000256" key="10">
    <source>
        <dbReference type="ARBA" id="ARBA00022917"/>
    </source>
</evidence>
<dbReference type="InterPro" id="IPR056411">
    <property type="entry name" value="CysS_C"/>
</dbReference>
<dbReference type="SUPFAM" id="SSF47323">
    <property type="entry name" value="Anticodon-binding domain of a subclass of class I aminoacyl-tRNA synthetases"/>
    <property type="match status" value="1"/>
</dbReference>
<dbReference type="HAMAP" id="MF_00041">
    <property type="entry name" value="Cys_tRNA_synth"/>
    <property type="match status" value="1"/>
</dbReference>
<dbReference type="PATRIC" id="fig|1261658.3.peg.2241"/>
<keyword evidence="7 12" id="KW-0547">Nucleotide-binding</keyword>
<dbReference type="Pfam" id="PF09190">
    <property type="entry name" value="DALR_2"/>
    <property type="match status" value="1"/>
</dbReference>
<feature type="binding site" evidence="12">
    <location>
        <position position="28"/>
    </location>
    <ligand>
        <name>Zn(2+)</name>
        <dbReference type="ChEBI" id="CHEBI:29105"/>
    </ligand>
</feature>
<evidence type="ECO:0000256" key="9">
    <source>
        <dbReference type="ARBA" id="ARBA00022840"/>
    </source>
</evidence>
<comment type="cofactor">
    <cofactor evidence="12">
        <name>Zn(2+)</name>
        <dbReference type="ChEBI" id="CHEBI:29105"/>
    </cofactor>
    <text evidence="12">Binds 1 zinc ion per subunit.</text>
</comment>
<dbReference type="Pfam" id="PF23493">
    <property type="entry name" value="CysS_C"/>
    <property type="match status" value="1"/>
</dbReference>
<evidence type="ECO:0000313" key="15">
    <source>
        <dbReference type="Proteomes" id="UP000078358"/>
    </source>
</evidence>
<dbReference type="InterPro" id="IPR009080">
    <property type="entry name" value="tRNAsynth_Ia_anticodon-bd"/>
</dbReference>
<dbReference type="FunFam" id="3.40.50.620:FF:000009">
    <property type="entry name" value="Cysteine--tRNA ligase"/>
    <property type="match status" value="1"/>
</dbReference>
<dbReference type="AlphaFoldDB" id="A0A179CY85"/>
<dbReference type="PANTHER" id="PTHR10890">
    <property type="entry name" value="CYSTEINYL-TRNA SYNTHETASE"/>
    <property type="match status" value="1"/>
</dbReference>
<accession>A0A179CY85</accession>
<evidence type="ECO:0000259" key="13">
    <source>
        <dbReference type="SMART" id="SM00840"/>
    </source>
</evidence>
<dbReference type="Proteomes" id="UP000078358">
    <property type="component" value="Unassembled WGS sequence"/>
</dbReference>
<feature type="short sequence motif" description="'KMSKS' region" evidence="12">
    <location>
        <begin position="266"/>
        <end position="270"/>
    </location>
</feature>
<organism evidence="14 15">
    <name type="scientific">Bibersteinia trehalosi Y31</name>
    <dbReference type="NCBI Taxonomy" id="1261658"/>
    <lineage>
        <taxon>Bacteria</taxon>
        <taxon>Pseudomonadati</taxon>
        <taxon>Pseudomonadota</taxon>
        <taxon>Gammaproteobacteria</taxon>
        <taxon>Pasteurellales</taxon>
        <taxon>Pasteurellaceae</taxon>
        <taxon>Bibersteinia</taxon>
    </lineage>
</organism>
<dbReference type="Pfam" id="PF01406">
    <property type="entry name" value="tRNA-synt_1e"/>
    <property type="match status" value="1"/>
</dbReference>
<dbReference type="GO" id="GO:0005524">
    <property type="term" value="F:ATP binding"/>
    <property type="evidence" value="ECO:0007669"/>
    <property type="project" value="UniProtKB-UniRule"/>
</dbReference>
<dbReference type="GO" id="GO:0004817">
    <property type="term" value="F:cysteine-tRNA ligase activity"/>
    <property type="evidence" value="ECO:0007669"/>
    <property type="project" value="UniProtKB-UniRule"/>
</dbReference>
<feature type="binding site" evidence="12">
    <location>
        <position position="238"/>
    </location>
    <ligand>
        <name>Zn(2+)</name>
        <dbReference type="ChEBI" id="CHEBI:29105"/>
    </ligand>
</feature>
<dbReference type="GO" id="GO:0008270">
    <property type="term" value="F:zinc ion binding"/>
    <property type="evidence" value="ECO:0007669"/>
    <property type="project" value="UniProtKB-UniRule"/>
</dbReference>
<dbReference type="InterPro" id="IPR032678">
    <property type="entry name" value="tRNA-synt_1_cat_dom"/>
</dbReference>
<evidence type="ECO:0000313" key="14">
    <source>
        <dbReference type="EMBL" id="OAQ14875.1"/>
    </source>
</evidence>
<comment type="subunit">
    <text evidence="3 12">Monomer.</text>
</comment>
<feature type="binding site" evidence="12">
    <location>
        <position position="209"/>
    </location>
    <ligand>
        <name>Zn(2+)</name>
        <dbReference type="ChEBI" id="CHEBI:29105"/>
    </ligand>
</feature>
<evidence type="ECO:0000256" key="3">
    <source>
        <dbReference type="ARBA" id="ARBA00011245"/>
    </source>
</evidence>
<evidence type="ECO:0000256" key="8">
    <source>
        <dbReference type="ARBA" id="ARBA00022833"/>
    </source>
</evidence>
<evidence type="ECO:0000256" key="6">
    <source>
        <dbReference type="ARBA" id="ARBA00022723"/>
    </source>
</evidence>
<dbReference type="PRINTS" id="PR00983">
    <property type="entry name" value="TRNASYNTHCYS"/>
</dbReference>
<dbReference type="GO" id="GO:0006423">
    <property type="term" value="P:cysteinyl-tRNA aminoacylation"/>
    <property type="evidence" value="ECO:0007669"/>
    <property type="project" value="UniProtKB-UniRule"/>
</dbReference>
<dbReference type="PANTHER" id="PTHR10890:SF3">
    <property type="entry name" value="CYSTEINE--TRNA LIGASE, CYTOPLASMIC"/>
    <property type="match status" value="1"/>
</dbReference>
<dbReference type="InterPro" id="IPR015803">
    <property type="entry name" value="Cys-tRNA-ligase"/>
</dbReference>
<comment type="catalytic activity">
    <reaction evidence="12">
        <text>tRNA(Cys) + L-cysteine + ATP = L-cysteinyl-tRNA(Cys) + AMP + diphosphate</text>
        <dbReference type="Rhea" id="RHEA:17773"/>
        <dbReference type="Rhea" id="RHEA-COMP:9661"/>
        <dbReference type="Rhea" id="RHEA-COMP:9679"/>
        <dbReference type="ChEBI" id="CHEBI:30616"/>
        <dbReference type="ChEBI" id="CHEBI:33019"/>
        <dbReference type="ChEBI" id="CHEBI:35235"/>
        <dbReference type="ChEBI" id="CHEBI:78442"/>
        <dbReference type="ChEBI" id="CHEBI:78517"/>
        <dbReference type="ChEBI" id="CHEBI:456215"/>
        <dbReference type="EC" id="6.1.1.16"/>
    </reaction>
</comment>
<evidence type="ECO:0000256" key="2">
    <source>
        <dbReference type="ARBA" id="ARBA00005594"/>
    </source>
</evidence>
<feature type="short sequence motif" description="'HIGH' region" evidence="12">
    <location>
        <begin position="30"/>
        <end position="40"/>
    </location>
</feature>
<name>A0A179CY85_BIBTR</name>
<feature type="binding site" evidence="12">
    <location>
        <position position="269"/>
    </location>
    <ligand>
        <name>ATP</name>
        <dbReference type="ChEBI" id="CHEBI:30616"/>
    </ligand>
</feature>
<evidence type="ECO:0000256" key="1">
    <source>
        <dbReference type="ARBA" id="ARBA00004496"/>
    </source>
</evidence>
<feature type="domain" description="Cysteinyl-tRNA synthetase class Ia DALR" evidence="13">
    <location>
        <begin position="341"/>
        <end position="402"/>
    </location>
</feature>
<dbReference type="EMBL" id="JACI01000002">
    <property type="protein sequence ID" value="OAQ14875.1"/>
    <property type="molecule type" value="Genomic_DNA"/>
</dbReference>
<protein>
    <recommendedName>
        <fullName evidence="12">Cysteine--tRNA ligase</fullName>
        <ecNumber evidence="12">6.1.1.16</ecNumber>
    </recommendedName>
    <alternativeName>
        <fullName evidence="12">Cysteinyl-tRNA synthetase</fullName>
        <shortName evidence="12">CysRS</shortName>
    </alternativeName>
</protein>
<keyword evidence="4 12" id="KW-0963">Cytoplasm</keyword>
<evidence type="ECO:0000256" key="4">
    <source>
        <dbReference type="ARBA" id="ARBA00022490"/>
    </source>
</evidence>
<dbReference type="Gene3D" id="3.40.50.620">
    <property type="entry name" value="HUPs"/>
    <property type="match status" value="1"/>
</dbReference>
<dbReference type="RefSeq" id="WP_015432620.1">
    <property type="nucleotide sequence ID" value="NZ_JACI01000002.1"/>
</dbReference>
<dbReference type="NCBIfam" id="TIGR00435">
    <property type="entry name" value="cysS"/>
    <property type="match status" value="1"/>
</dbReference>
<comment type="similarity">
    <text evidence="2 12">Belongs to the class-I aminoacyl-tRNA synthetase family.</text>
</comment>
<evidence type="ECO:0000256" key="12">
    <source>
        <dbReference type="HAMAP-Rule" id="MF_00041"/>
    </source>
</evidence>
<feature type="binding site" evidence="12">
    <location>
        <position position="234"/>
    </location>
    <ligand>
        <name>Zn(2+)</name>
        <dbReference type="ChEBI" id="CHEBI:29105"/>
    </ligand>
</feature>
<sequence>MLKIYNSLKREKEVFKPINPNQVGMYVCGVTVYDLCHFGHGRTFVSFDVIARYLRYSGYNLRYVRNITDVDDKIIKRAAENNETCDQLVARMIAEMHKDFDALNILRPDVEPRATQHIAEIIAMVQRLIDNGNAYVADDGDVMFSVPSFPKYGALSRQDLDQLQAGARVEIKSVKRNPMDFVLWKMSKPNEPSWDSPWGKGRPGWHIECSAMNSKELGNHFDIHGGGSDLMFPHHENEIAQSCCANHGDYVNYWLHTGMLTIDEEKMSKSLNNFFTIRDILNKYDSESVRYFFLTAQYRSLLDYSEENIGLARKALERLYTALRGCEPVEQAVGFEQYIANFKDAMDDDFNTPGALAVLFEMARELNKLKTENPLHANQLAARLKELAGVLGLLEQDPETFLQGGSNSNDDEIAEIEALIKQRNDARATKNWAVADEARNKLTAMGIVLEDGANGTTWRRA</sequence>
<dbReference type="GO" id="GO:0005829">
    <property type="term" value="C:cytosol"/>
    <property type="evidence" value="ECO:0007669"/>
    <property type="project" value="TreeGrafter"/>
</dbReference>
<comment type="subcellular location">
    <subcellularLocation>
        <location evidence="1 12">Cytoplasm</location>
    </subcellularLocation>
</comment>
<evidence type="ECO:0000256" key="5">
    <source>
        <dbReference type="ARBA" id="ARBA00022598"/>
    </source>
</evidence>
<comment type="caution">
    <text evidence="14">The sequence shown here is derived from an EMBL/GenBank/DDBJ whole genome shotgun (WGS) entry which is preliminary data.</text>
</comment>
<dbReference type="CDD" id="cd00672">
    <property type="entry name" value="CysRS_core"/>
    <property type="match status" value="1"/>
</dbReference>